<dbReference type="Pfam" id="PF12048">
    <property type="entry name" value="DUF3530"/>
    <property type="match status" value="1"/>
</dbReference>
<keyword evidence="4" id="KW-1185">Reference proteome</keyword>
<dbReference type="InterPro" id="IPR029058">
    <property type="entry name" value="AB_hydrolase_fold"/>
</dbReference>
<dbReference type="RefSeq" id="WP_233052677.1">
    <property type="nucleotide sequence ID" value="NZ_JAIMJA010000008.1"/>
</dbReference>
<reference evidence="3 4" key="1">
    <citation type="journal article" date="2022" name="Environ. Microbiol. Rep.">
        <title>Eco-phylogenetic analyses reveal divergent evolution of vitamin B12 metabolism in the marine bacterial family 'Psychromonadaceae'.</title>
        <authorList>
            <person name="Jin X."/>
            <person name="Yang Y."/>
            <person name="Cao H."/>
            <person name="Gao B."/>
            <person name="Zhao Z."/>
        </authorList>
    </citation>
    <scope>NUCLEOTIDE SEQUENCE [LARGE SCALE GENOMIC DNA]</scope>
    <source>
        <strain evidence="3 4">MKS20</strain>
    </source>
</reference>
<keyword evidence="2" id="KW-0732">Signal</keyword>
<accession>A0ABS8W870</accession>
<feature type="region of interest" description="Disordered" evidence="1">
    <location>
        <begin position="27"/>
        <end position="86"/>
    </location>
</feature>
<keyword evidence="3" id="KW-0378">Hydrolase</keyword>
<feature type="compositionally biased region" description="Low complexity" evidence="1">
    <location>
        <begin position="35"/>
        <end position="71"/>
    </location>
</feature>
<comment type="caution">
    <text evidence="3">The sequence shown here is derived from an EMBL/GenBank/DDBJ whole genome shotgun (WGS) entry which is preliminary data.</text>
</comment>
<dbReference type="Proteomes" id="UP001201273">
    <property type="component" value="Unassembled WGS sequence"/>
</dbReference>
<dbReference type="EMBL" id="JAIMJA010000008">
    <property type="protein sequence ID" value="MCE2595186.1"/>
    <property type="molecule type" value="Genomic_DNA"/>
</dbReference>
<evidence type="ECO:0000313" key="3">
    <source>
        <dbReference type="EMBL" id="MCE2595186.1"/>
    </source>
</evidence>
<evidence type="ECO:0000256" key="1">
    <source>
        <dbReference type="SAM" id="MobiDB-lite"/>
    </source>
</evidence>
<sequence length="318" mass="35129">MLLKKFAPLLLTCLLFSAHSFAAEEVTSNQEQAPAESDLTTESTTELSTTETSSNEAASSDAESSTEKSNSTDPNNPLKKWPIPPSQDQLLGQDLTDLYLPEQTITLGQDPSFTVVVYHSENSPTLGTVIVQPQWASTPFSINKMQILRSLVRKGWHVITLMPQPALATTTEQEAQQKLLTDYLTFTAQRMAELKQLPELQVGFTLVVAEHDMAAIMLALYAQNLSPAPSGLILLNARSNTPAINKKMARDLTALSIPVLDVYQQNGPLHLDHSSELRAQRAKASGKYNYRQLALTSIFFNEQLGLEINGWTHHLGWQ</sequence>
<dbReference type="GO" id="GO:0016787">
    <property type="term" value="F:hydrolase activity"/>
    <property type="evidence" value="ECO:0007669"/>
    <property type="project" value="UniProtKB-KW"/>
</dbReference>
<evidence type="ECO:0000313" key="4">
    <source>
        <dbReference type="Proteomes" id="UP001201273"/>
    </source>
</evidence>
<evidence type="ECO:0000256" key="2">
    <source>
        <dbReference type="SAM" id="SignalP"/>
    </source>
</evidence>
<name>A0ABS8W870_9GAMM</name>
<dbReference type="InterPro" id="IPR022529">
    <property type="entry name" value="DUF3530"/>
</dbReference>
<gene>
    <name evidence="3" type="ORF">K6Y31_10195</name>
</gene>
<feature type="chain" id="PRO_5045719811" evidence="2">
    <location>
        <begin position="23"/>
        <end position="318"/>
    </location>
</feature>
<dbReference type="SUPFAM" id="SSF53474">
    <property type="entry name" value="alpha/beta-Hydrolases"/>
    <property type="match status" value="1"/>
</dbReference>
<proteinExistence type="predicted"/>
<protein>
    <submittedName>
        <fullName evidence="3">Alpha/beta hydrolase family protein</fullName>
    </submittedName>
</protein>
<feature type="signal peptide" evidence="2">
    <location>
        <begin position="1"/>
        <end position="22"/>
    </location>
</feature>
<organism evidence="3 4">
    <name type="scientific">Motilimonas cestriensis</name>
    <dbReference type="NCBI Taxonomy" id="2742685"/>
    <lineage>
        <taxon>Bacteria</taxon>
        <taxon>Pseudomonadati</taxon>
        <taxon>Pseudomonadota</taxon>
        <taxon>Gammaproteobacteria</taxon>
        <taxon>Alteromonadales</taxon>
        <taxon>Alteromonadales genera incertae sedis</taxon>
        <taxon>Motilimonas</taxon>
    </lineage>
</organism>